<dbReference type="EMBL" id="KV875095">
    <property type="protein sequence ID" value="OIW32636.1"/>
    <property type="molecule type" value="Genomic_DNA"/>
</dbReference>
<dbReference type="AlphaFoldDB" id="A0A1J7JTE6"/>
<dbReference type="InterPro" id="IPR036291">
    <property type="entry name" value="NAD(P)-bd_dom_sf"/>
</dbReference>
<comment type="similarity">
    <text evidence="1">Belongs to the short-chain dehydrogenases/reductases (SDR) family.</text>
</comment>
<dbReference type="SUPFAM" id="SSF51735">
    <property type="entry name" value="NAD(P)-binding Rossmann-fold domains"/>
    <property type="match status" value="1"/>
</dbReference>
<keyword evidence="2" id="KW-0560">Oxidoreductase</keyword>
<dbReference type="GO" id="GO:0016491">
    <property type="term" value="F:oxidoreductase activity"/>
    <property type="evidence" value="ECO:0007669"/>
    <property type="project" value="UniProtKB-KW"/>
</dbReference>
<dbReference type="OrthoDB" id="191139at2759"/>
<dbReference type="Gene3D" id="3.40.50.720">
    <property type="entry name" value="NAD(P)-binding Rossmann-like Domain"/>
    <property type="match status" value="1"/>
</dbReference>
<dbReference type="PANTHER" id="PTHR24320">
    <property type="entry name" value="RETINOL DEHYDROGENASE"/>
    <property type="match status" value="1"/>
</dbReference>
<name>A0A1J7JTE6_9PEZI</name>
<gene>
    <name evidence="3" type="ORF">CONLIGDRAFT_275453</name>
</gene>
<proteinExistence type="inferred from homology"/>
<accession>A0A1J7JTE6</accession>
<dbReference type="PRINTS" id="PR00081">
    <property type="entry name" value="GDHRDH"/>
</dbReference>
<evidence type="ECO:0000256" key="2">
    <source>
        <dbReference type="ARBA" id="ARBA00023002"/>
    </source>
</evidence>
<dbReference type="InParanoid" id="A0A1J7JTE6"/>
<dbReference type="InterPro" id="IPR002347">
    <property type="entry name" value="SDR_fam"/>
</dbReference>
<keyword evidence="4" id="KW-1185">Reference proteome</keyword>
<sequence>MQSILHSVIGPKEVHPTNLDGKVAVVTGGAFGIGYEISRALAHAGCRVIMVNRKEEQGDDAISKIKEETPDAKIEWKQCDLGSLANVRDVFGDLRESLPRLDYLSLCAGINTNKFELDADGIDRHFGVNFLGHFYAINQLWPLLRKTSKMPGVSPPRVVFESSEMHRTAPSDVKFASVEEINTDIGPTHLYGRTKLAMILATHGLYEKVIRKNNDHIYVTAVHPGAVNTAMQQQWKDAYPGITGKLLTWAMLAFGRDPEQGSYSALWALTAPELEEKNQNGFYFSDVGQPGKESAQASDPQLAQSLWILSENIIKEKLGPDALLDWDV</sequence>
<dbReference type="STRING" id="1408157.A0A1J7JTE6"/>
<evidence type="ECO:0000313" key="4">
    <source>
        <dbReference type="Proteomes" id="UP000182658"/>
    </source>
</evidence>
<evidence type="ECO:0000256" key="1">
    <source>
        <dbReference type="ARBA" id="ARBA00006484"/>
    </source>
</evidence>
<evidence type="ECO:0000313" key="3">
    <source>
        <dbReference type="EMBL" id="OIW32636.1"/>
    </source>
</evidence>
<organism evidence="3 4">
    <name type="scientific">Coniochaeta ligniaria NRRL 30616</name>
    <dbReference type="NCBI Taxonomy" id="1408157"/>
    <lineage>
        <taxon>Eukaryota</taxon>
        <taxon>Fungi</taxon>
        <taxon>Dikarya</taxon>
        <taxon>Ascomycota</taxon>
        <taxon>Pezizomycotina</taxon>
        <taxon>Sordariomycetes</taxon>
        <taxon>Sordariomycetidae</taxon>
        <taxon>Coniochaetales</taxon>
        <taxon>Coniochaetaceae</taxon>
        <taxon>Coniochaeta</taxon>
    </lineage>
</organism>
<reference evidence="3 4" key="1">
    <citation type="submission" date="2016-10" db="EMBL/GenBank/DDBJ databases">
        <title>Draft genome sequence of Coniochaeta ligniaria NRRL30616, a lignocellulolytic fungus for bioabatement of inhibitors in plant biomass hydrolysates.</title>
        <authorList>
            <consortium name="DOE Joint Genome Institute"/>
            <person name="Jimenez D.J."/>
            <person name="Hector R.E."/>
            <person name="Riley R."/>
            <person name="Sun H."/>
            <person name="Grigoriev I.V."/>
            <person name="Van Elsas J.D."/>
            <person name="Nichols N.N."/>
        </authorList>
    </citation>
    <scope>NUCLEOTIDE SEQUENCE [LARGE SCALE GENOMIC DNA]</scope>
    <source>
        <strain evidence="3 4">NRRL 30616</strain>
    </source>
</reference>
<dbReference type="PANTHER" id="PTHR24320:SF281">
    <property type="entry name" value="SHORT CHAIN DEHYDROGENASE_REDUCTASE FAMILY PROTEIN (AFU_ORTHOLOGUE AFUA_5G14310)"/>
    <property type="match status" value="1"/>
</dbReference>
<dbReference type="CDD" id="cd05327">
    <property type="entry name" value="retinol-DH_like_SDR_c_like"/>
    <property type="match status" value="1"/>
</dbReference>
<dbReference type="Pfam" id="PF00106">
    <property type="entry name" value="adh_short"/>
    <property type="match status" value="1"/>
</dbReference>
<protein>
    <submittedName>
        <fullName evidence="3">NAD(P)-binding protein</fullName>
    </submittedName>
</protein>
<dbReference type="Proteomes" id="UP000182658">
    <property type="component" value="Unassembled WGS sequence"/>
</dbReference>